<proteinExistence type="predicted"/>
<sequence>MADMIDSGDVNRYLKSTAEAADLVPYIAAAIEAIQNLTGRTWSDSVSSKEEVFYNVRDGAILYLDDIAPTTVTKVEVFARGSTVSTELTVDVQYQVLDRGRVHLLTLATILITWARVIVTYTPSGSVPQIVQEAAAVLAASMYAQAKGSSSGLKSEKLGDYGYTKNESVEGGDLLPAVRRRLTVYNRKRRARTT</sequence>
<gene>
    <name evidence="1" type="ORF">LCGC14_1887950</name>
</gene>
<reference evidence="1" key="1">
    <citation type="journal article" date="2015" name="Nature">
        <title>Complex archaea that bridge the gap between prokaryotes and eukaryotes.</title>
        <authorList>
            <person name="Spang A."/>
            <person name="Saw J.H."/>
            <person name="Jorgensen S.L."/>
            <person name="Zaremba-Niedzwiedzka K."/>
            <person name="Martijn J."/>
            <person name="Lind A.E."/>
            <person name="van Eijk R."/>
            <person name="Schleper C."/>
            <person name="Guy L."/>
            <person name="Ettema T.J."/>
        </authorList>
    </citation>
    <scope>NUCLEOTIDE SEQUENCE</scope>
</reference>
<evidence type="ECO:0000313" key="1">
    <source>
        <dbReference type="EMBL" id="KKL92110.1"/>
    </source>
</evidence>
<protein>
    <submittedName>
        <fullName evidence="1">Uncharacterized protein</fullName>
    </submittedName>
</protein>
<comment type="caution">
    <text evidence="1">The sequence shown here is derived from an EMBL/GenBank/DDBJ whole genome shotgun (WGS) entry which is preliminary data.</text>
</comment>
<name>A0A0F9IE73_9ZZZZ</name>
<organism evidence="1">
    <name type="scientific">marine sediment metagenome</name>
    <dbReference type="NCBI Taxonomy" id="412755"/>
    <lineage>
        <taxon>unclassified sequences</taxon>
        <taxon>metagenomes</taxon>
        <taxon>ecological metagenomes</taxon>
    </lineage>
</organism>
<dbReference type="EMBL" id="LAZR01019555">
    <property type="protein sequence ID" value="KKL92110.1"/>
    <property type="molecule type" value="Genomic_DNA"/>
</dbReference>
<dbReference type="AlphaFoldDB" id="A0A0F9IE73"/>
<accession>A0A0F9IE73</accession>